<keyword evidence="1" id="KW-0812">Transmembrane</keyword>
<dbReference type="Proteomes" id="UP000271974">
    <property type="component" value="Unassembled WGS sequence"/>
</dbReference>
<sequence>MTFCVSALVTMATTQTAFYILLTCLAYFGSKSRSTAAATAIRPACSPVPPNPLFDIFHTDQGDSIWPKYKPRRIIQARQCKKGHTLVYPARKSGHLSVNCGQC</sequence>
<evidence type="ECO:0000256" key="1">
    <source>
        <dbReference type="SAM" id="Phobius"/>
    </source>
</evidence>
<keyword evidence="3" id="KW-1185">Reference proteome</keyword>
<evidence type="ECO:0000313" key="2">
    <source>
        <dbReference type="EMBL" id="RUS79335.1"/>
    </source>
</evidence>
<comment type="caution">
    <text evidence="2">The sequence shown here is derived from an EMBL/GenBank/DDBJ whole genome shotgun (WGS) entry which is preliminary data.</text>
</comment>
<keyword evidence="1" id="KW-1133">Transmembrane helix</keyword>
<evidence type="ECO:0000313" key="3">
    <source>
        <dbReference type="Proteomes" id="UP000271974"/>
    </source>
</evidence>
<feature type="transmembrane region" description="Helical" evidence="1">
    <location>
        <begin position="6"/>
        <end position="28"/>
    </location>
</feature>
<reference evidence="2 3" key="1">
    <citation type="submission" date="2019-01" db="EMBL/GenBank/DDBJ databases">
        <title>A draft genome assembly of the solar-powered sea slug Elysia chlorotica.</title>
        <authorList>
            <person name="Cai H."/>
            <person name="Li Q."/>
            <person name="Fang X."/>
            <person name="Li J."/>
            <person name="Curtis N.E."/>
            <person name="Altenburger A."/>
            <person name="Shibata T."/>
            <person name="Feng M."/>
            <person name="Maeda T."/>
            <person name="Schwartz J.A."/>
            <person name="Shigenobu S."/>
            <person name="Lundholm N."/>
            <person name="Nishiyama T."/>
            <person name="Yang H."/>
            <person name="Hasebe M."/>
            <person name="Li S."/>
            <person name="Pierce S.K."/>
            <person name="Wang J."/>
        </authorList>
    </citation>
    <scope>NUCLEOTIDE SEQUENCE [LARGE SCALE GENOMIC DNA]</scope>
    <source>
        <strain evidence="2">EC2010</strain>
        <tissue evidence="2">Whole organism of an adult</tissue>
    </source>
</reference>
<name>A0A433TCM6_ELYCH</name>
<proteinExistence type="predicted"/>
<organism evidence="2 3">
    <name type="scientific">Elysia chlorotica</name>
    <name type="common">Eastern emerald elysia</name>
    <name type="synonym">Sea slug</name>
    <dbReference type="NCBI Taxonomy" id="188477"/>
    <lineage>
        <taxon>Eukaryota</taxon>
        <taxon>Metazoa</taxon>
        <taxon>Spiralia</taxon>
        <taxon>Lophotrochozoa</taxon>
        <taxon>Mollusca</taxon>
        <taxon>Gastropoda</taxon>
        <taxon>Heterobranchia</taxon>
        <taxon>Euthyneura</taxon>
        <taxon>Panpulmonata</taxon>
        <taxon>Sacoglossa</taxon>
        <taxon>Placobranchoidea</taxon>
        <taxon>Plakobranchidae</taxon>
        <taxon>Elysia</taxon>
    </lineage>
</organism>
<dbReference type="AlphaFoldDB" id="A0A433TCM6"/>
<accession>A0A433TCM6</accession>
<protein>
    <submittedName>
        <fullName evidence="2">Uncharacterized protein</fullName>
    </submittedName>
</protein>
<dbReference type="EMBL" id="RQTK01000457">
    <property type="protein sequence ID" value="RUS79335.1"/>
    <property type="molecule type" value="Genomic_DNA"/>
</dbReference>
<keyword evidence="1" id="KW-0472">Membrane</keyword>
<feature type="non-terminal residue" evidence="2">
    <location>
        <position position="103"/>
    </location>
</feature>
<gene>
    <name evidence="2" type="ORF">EGW08_012889</name>
</gene>